<dbReference type="PANTHER" id="PTHR13738">
    <property type="entry name" value="TROPONIN I"/>
    <property type="match status" value="1"/>
</dbReference>
<feature type="compositionally biased region" description="Basic and acidic residues" evidence="1">
    <location>
        <begin position="1356"/>
        <end position="1370"/>
    </location>
</feature>
<feature type="region of interest" description="Disordered" evidence="1">
    <location>
        <begin position="1302"/>
        <end position="1370"/>
    </location>
</feature>
<feature type="region of interest" description="Disordered" evidence="1">
    <location>
        <begin position="209"/>
        <end position="299"/>
    </location>
</feature>
<dbReference type="EMBL" id="OX465085">
    <property type="protein sequence ID" value="CAI9303458.1"/>
    <property type="molecule type" value="Genomic_DNA"/>
</dbReference>
<keyword evidence="3" id="KW-1185">Reference proteome</keyword>
<evidence type="ECO:0000313" key="2">
    <source>
        <dbReference type="EMBL" id="CAI9303458.1"/>
    </source>
</evidence>
<feature type="compositionally biased region" description="Basic and acidic residues" evidence="1">
    <location>
        <begin position="1329"/>
        <end position="1342"/>
    </location>
</feature>
<protein>
    <recommendedName>
        <fullName evidence="4">Inner centromere protein ARK-binding domain-containing protein</fullName>
    </recommendedName>
</protein>
<feature type="compositionally biased region" description="Low complexity" evidence="1">
    <location>
        <begin position="1067"/>
        <end position="1080"/>
    </location>
</feature>
<feature type="compositionally biased region" description="Basic and acidic residues" evidence="1">
    <location>
        <begin position="263"/>
        <end position="279"/>
    </location>
</feature>
<evidence type="ECO:0008006" key="4">
    <source>
        <dbReference type="Google" id="ProtNLM"/>
    </source>
</evidence>
<dbReference type="PANTHER" id="PTHR13738:SF1">
    <property type="entry name" value="TROPONIN I"/>
    <property type="match status" value="1"/>
</dbReference>
<accession>A0AA36A2V8</accession>
<feature type="compositionally biased region" description="Polar residues" evidence="1">
    <location>
        <begin position="252"/>
        <end position="262"/>
    </location>
</feature>
<feature type="compositionally biased region" description="Polar residues" evidence="1">
    <location>
        <begin position="342"/>
        <end position="352"/>
    </location>
</feature>
<feature type="compositionally biased region" description="Polar residues" evidence="1">
    <location>
        <begin position="321"/>
        <end position="334"/>
    </location>
</feature>
<evidence type="ECO:0000313" key="3">
    <source>
        <dbReference type="Proteomes" id="UP001177003"/>
    </source>
</evidence>
<feature type="compositionally biased region" description="Polar residues" evidence="1">
    <location>
        <begin position="550"/>
        <end position="564"/>
    </location>
</feature>
<gene>
    <name evidence="2" type="ORF">LSALG_LOCUS41897</name>
</gene>
<dbReference type="Proteomes" id="UP001177003">
    <property type="component" value="Chromosome 9"/>
</dbReference>
<feature type="region of interest" description="Disordered" evidence="1">
    <location>
        <begin position="319"/>
        <end position="353"/>
    </location>
</feature>
<feature type="compositionally biased region" description="Basic and acidic residues" evidence="1">
    <location>
        <begin position="1302"/>
        <end position="1322"/>
    </location>
</feature>
<organism evidence="2 3">
    <name type="scientific">Lactuca saligna</name>
    <name type="common">Willowleaf lettuce</name>
    <dbReference type="NCBI Taxonomy" id="75948"/>
    <lineage>
        <taxon>Eukaryota</taxon>
        <taxon>Viridiplantae</taxon>
        <taxon>Streptophyta</taxon>
        <taxon>Embryophyta</taxon>
        <taxon>Tracheophyta</taxon>
        <taxon>Spermatophyta</taxon>
        <taxon>Magnoliopsida</taxon>
        <taxon>eudicotyledons</taxon>
        <taxon>Gunneridae</taxon>
        <taxon>Pentapetalae</taxon>
        <taxon>asterids</taxon>
        <taxon>campanulids</taxon>
        <taxon>Asterales</taxon>
        <taxon>Asteraceae</taxon>
        <taxon>Cichorioideae</taxon>
        <taxon>Cichorieae</taxon>
        <taxon>Lactucinae</taxon>
        <taxon>Lactuca</taxon>
    </lineage>
</organism>
<name>A0AA36A2V8_LACSI</name>
<dbReference type="CDD" id="cd22249">
    <property type="entry name" value="UDM1_RNF168_RNF169-like"/>
    <property type="match status" value="1"/>
</dbReference>
<sequence length="1484" mass="164547">MSLEKLFIQFFERKDWIIEQAQQQADAYTEQLASRLLIDGITPPSCLLNPRFNSGSSHPHELKKEEIISKLLLQHPRESVRYSTGGPFLYDRPVVSRGNGQLPNEVSMETHAPNKGGNVTNGQPVTLACPNVDIGCSLNRVNEQDDSVNSPQKEHEMDARISSIYAAPDTSLARIQRSKSRQKALELRTSAKTSAKSCLGDESRTRISFTGGEVSKSDFHQVTQDKRPSEPGICNDISGANSVAAEGKGRTRFSSRLAGSSTSDEKHSFMNDLSKTNDKEELDGGTLAQSTGQHSGHADGVMEGVSILDISLGSYGAKKSVTGNTHDTQRQSKPYSGRITRSKGSTQQTGGLNKSLEVGTAASYKPKEGSIGALCYSIGDLKYGVDASNKLLDAVKTSQGCSDRVGETQVTCNSKDVKKSVISSNIATSRVTNSKSESMKECPHVANHREDGETVVGNGPIDAPVAKQPVNSVKKLDPVTMCTESDGLALNQSSECCILVKPKQLNFDEMDGCDSNKVSSLLSKKRRLDGLLGHECNPLMDSASLKDQKSSGTFFEQQSSQSKSARIHSQEDFDVCTNMETMNIGLDMFENPVVEDCMLSKKRMSDGLLGQECIPSMDSSSSIDPNFSGTFIEKQLPMENVESSKSKASMTHSHDNFIECANDETMNIDLDTNENPMVEGGMLSEKRMPDGLLGMDSASSIDHKSSGTSIEQQLPMEDVNLSQSKAARTNSHDNFDECAKDEMMNIGLNMDKNTIGEDVEHDPKVSPHVDDAAVLCEVDVHDENASDDYIPVSEDLKQSITSCLSKQGEKDSEDCLDLDPSKSNCKMNSAKVNTWPQDLHRNADDRKKCFSDSRHVQGDAIHCDLEASENDFHISQSDGIIQSFEKRVHDEMEVQATEATVAEVEDDTLKQSRLSLIKTSNDDVGVPVVDSDETMPEYEGFTIDEKELENAEGGGGIDFDRLELPSSPIKRASLLAQICKSASMNTPFSKFSSATFNQHQVQDLYGIILDEDDFKKDTDISGSDCGYSFPTQQQTFDSLPFSGTPFNWESKNYYSSPVGIGKLWDRSTSSSASSENRLSSNPEHTCFPIEEDEDPNSNEETENDELQANEQTEMEIVTTENDDEVEVRIVPKVENQLAEREPPSGPMKYRDRCSSNSVNIQVNIPRTNDKLKYKSKFHPGVSRTPSVSTRASIRRNASLQTQNSKNMRSAIKRPTQRNNIVSNVTSFVSIVQQKQAAAVCPGKRDIKVKALEAAEAAKRREQEKENERRMKKEALKIERARVGKENAREMELNKKRKLEEMKKKEADVAARKKQREEDERKQIAKKRKIAETRKEQKAQQHEKSRHVGVAGGGSKKGSENKNAFDEKGSQRHEKSLAADVIFQQLTPFPEKDKETNVLEKSPGHKMKMKKNYPPKSLFHHGPIKELWRWFCQCRRRLTRKQYFQQEAFAVWMKLSFLGGYSNNSLLITKDFDPASIPVGTILCI</sequence>
<evidence type="ECO:0000256" key="1">
    <source>
        <dbReference type="SAM" id="MobiDB-lite"/>
    </source>
</evidence>
<feature type="compositionally biased region" description="Basic and acidic residues" evidence="1">
    <location>
        <begin position="215"/>
        <end position="229"/>
    </location>
</feature>
<reference evidence="2" key="1">
    <citation type="submission" date="2023-04" db="EMBL/GenBank/DDBJ databases">
        <authorList>
            <person name="Vijverberg K."/>
            <person name="Xiong W."/>
            <person name="Schranz E."/>
        </authorList>
    </citation>
    <scope>NUCLEOTIDE SEQUENCE</scope>
</reference>
<dbReference type="InterPro" id="IPR050875">
    <property type="entry name" value="Troponin_I"/>
</dbReference>
<feature type="region of interest" description="Disordered" evidence="1">
    <location>
        <begin position="547"/>
        <end position="567"/>
    </location>
</feature>
<feature type="region of interest" description="Disordered" evidence="1">
    <location>
        <begin position="1065"/>
        <end position="1111"/>
    </location>
</feature>
<proteinExistence type="predicted"/>
<feature type="compositionally biased region" description="Acidic residues" evidence="1">
    <location>
        <begin position="1089"/>
        <end position="1107"/>
    </location>
</feature>